<accession>A0ABP3KE56</accession>
<dbReference type="EMBL" id="BAAADA010000042">
    <property type="protein sequence ID" value="GAA0477642.1"/>
    <property type="molecule type" value="Genomic_DNA"/>
</dbReference>
<reference evidence="2" key="1">
    <citation type="journal article" date="2019" name="Int. J. Syst. Evol. Microbiol.">
        <title>The Global Catalogue of Microorganisms (GCM) 10K type strain sequencing project: providing services to taxonomists for standard genome sequencing and annotation.</title>
        <authorList>
            <consortium name="The Broad Institute Genomics Platform"/>
            <consortium name="The Broad Institute Genome Sequencing Center for Infectious Disease"/>
            <person name="Wu L."/>
            <person name="Ma J."/>
        </authorList>
    </citation>
    <scope>NUCLEOTIDE SEQUENCE [LARGE SCALE GENOMIC DNA]</scope>
    <source>
        <strain evidence="2">JCM 14232</strain>
    </source>
</reference>
<dbReference type="Proteomes" id="UP001410648">
    <property type="component" value="Unassembled WGS sequence"/>
</dbReference>
<evidence type="ECO:0000313" key="1">
    <source>
        <dbReference type="EMBL" id="GAA0477642.1"/>
    </source>
</evidence>
<protein>
    <submittedName>
        <fullName evidence="1">Uncharacterized protein</fullName>
    </submittedName>
</protein>
<proteinExistence type="predicted"/>
<sequence>MNKKKNRCMMLYSSAAARAGRLNFYVEFVPIFIQGLSQTGPLQDQ</sequence>
<keyword evidence="2" id="KW-1185">Reference proteome</keyword>
<gene>
    <name evidence="1" type="ORF">GCM10008936_04850</name>
</gene>
<organism evidence="1 2">
    <name type="scientific">Alkalibacterium indicireducens</name>
    <dbReference type="NCBI Taxonomy" id="398758"/>
    <lineage>
        <taxon>Bacteria</taxon>
        <taxon>Bacillati</taxon>
        <taxon>Bacillota</taxon>
        <taxon>Bacilli</taxon>
        <taxon>Lactobacillales</taxon>
        <taxon>Carnobacteriaceae</taxon>
        <taxon>Alkalibacterium</taxon>
    </lineage>
</organism>
<name>A0ABP3KE56_9LACT</name>
<comment type="caution">
    <text evidence="1">The sequence shown here is derived from an EMBL/GenBank/DDBJ whole genome shotgun (WGS) entry which is preliminary data.</text>
</comment>
<evidence type="ECO:0000313" key="2">
    <source>
        <dbReference type="Proteomes" id="UP001410648"/>
    </source>
</evidence>